<dbReference type="AlphaFoldDB" id="A0A3E2GTZ0"/>
<dbReference type="PANTHER" id="PTHR24148:SF82">
    <property type="entry name" value="HETEROKARYON INCOMPATIBILITY DOMAIN-CONTAINING PROTEIN"/>
    <property type="match status" value="1"/>
</dbReference>
<dbReference type="OrthoDB" id="2157530at2759"/>
<protein>
    <recommendedName>
        <fullName evidence="1">Heterokaryon incompatibility domain-containing protein</fullName>
    </recommendedName>
</protein>
<feature type="non-terminal residue" evidence="2">
    <location>
        <position position="590"/>
    </location>
</feature>
<reference evidence="2 3" key="1">
    <citation type="submission" date="2018-05" db="EMBL/GenBank/DDBJ databases">
        <title>Draft genome sequence of Scytalidium lignicola DSM 105466, a ubiquitous saprotrophic fungus.</title>
        <authorList>
            <person name="Buettner E."/>
            <person name="Gebauer A.M."/>
            <person name="Hofrichter M."/>
            <person name="Liers C."/>
            <person name="Kellner H."/>
        </authorList>
    </citation>
    <scope>NUCLEOTIDE SEQUENCE [LARGE SCALE GENOMIC DNA]</scope>
    <source>
        <strain evidence="2 3">DSM 105466</strain>
    </source>
</reference>
<keyword evidence="3" id="KW-1185">Reference proteome</keyword>
<sequence length="590" mass="66670">MDSNSGFTYKLLQGDEIRLIRIIEDGPGKPIRCTINHVSLGAKPWFVAVSYVWGDPTANLPIYIDGTPVGVTKNLESCMRHIQQLFRNETSVFGGLEGTEFWIDAVCINQGDNIEKSAQVPRMGAIYSSAKLVLGWLGENPPSEDSAIEYAFRTAKQICRAIMAGIASQQDFINGSEETPLSHRPHFQTLRESNGIDANLQTMALVHLFERQWFSRVWIIQEAVLADDRLVLMAGAYWVPCNFLEYFLDLWGSSARLTDSSDFYANMKRSSSQLMSVRTQFQELDSVTDVTRLANYLQRLLMKAFGYKSTLPQDLIYGRLGLCPSGLLPTSLSPNYDIPYPEVFHKFAMLFLKETGTLEILMTGKHELVDVPSWVPDFRYPLENTFTDVQTSSAVRVSPDGKLLVVEGTKLGEIKYISKKHNHPITGQKTVRDAVRTFHNGIVQYMSEKLRQSPEVIVREVWIRLWVQGRQGTEQQRLDSMYRFYDHFLHQNDVIAVEYSTALLGQFVTLFDAFVMDDETAGYCIRSDSTLEVGDIICSLKGLPMAAILRARLSNFIYVGPCSLAGKYLEQNHANGGREESDLLDVWNLI</sequence>
<dbReference type="EMBL" id="NCSJ02000427">
    <property type="protein sequence ID" value="RFU24589.1"/>
    <property type="molecule type" value="Genomic_DNA"/>
</dbReference>
<dbReference type="PANTHER" id="PTHR24148">
    <property type="entry name" value="ANKYRIN REPEAT DOMAIN-CONTAINING PROTEIN 39 HOMOLOG-RELATED"/>
    <property type="match status" value="1"/>
</dbReference>
<gene>
    <name evidence="2" type="ORF">B7463_g11748</name>
</gene>
<dbReference type="Proteomes" id="UP000258309">
    <property type="component" value="Unassembled WGS sequence"/>
</dbReference>
<accession>A0A3E2GTZ0</accession>
<organism evidence="2 3">
    <name type="scientific">Scytalidium lignicola</name>
    <name type="common">Hyphomycete</name>
    <dbReference type="NCBI Taxonomy" id="5539"/>
    <lineage>
        <taxon>Eukaryota</taxon>
        <taxon>Fungi</taxon>
        <taxon>Dikarya</taxon>
        <taxon>Ascomycota</taxon>
        <taxon>Pezizomycotina</taxon>
        <taxon>Leotiomycetes</taxon>
        <taxon>Leotiomycetes incertae sedis</taxon>
        <taxon>Scytalidium</taxon>
    </lineage>
</organism>
<dbReference type="InterPro" id="IPR052895">
    <property type="entry name" value="HetReg/Transcr_Mod"/>
</dbReference>
<evidence type="ECO:0000313" key="3">
    <source>
        <dbReference type="Proteomes" id="UP000258309"/>
    </source>
</evidence>
<dbReference type="OMA" id="IRCTINH"/>
<comment type="caution">
    <text evidence="2">The sequence shown here is derived from an EMBL/GenBank/DDBJ whole genome shotgun (WGS) entry which is preliminary data.</text>
</comment>
<feature type="domain" description="Heterokaryon incompatibility" evidence="1">
    <location>
        <begin position="46"/>
        <end position="222"/>
    </location>
</feature>
<evidence type="ECO:0000259" key="1">
    <source>
        <dbReference type="Pfam" id="PF06985"/>
    </source>
</evidence>
<proteinExistence type="predicted"/>
<name>A0A3E2GTZ0_SCYLI</name>
<dbReference type="InterPro" id="IPR010730">
    <property type="entry name" value="HET"/>
</dbReference>
<evidence type="ECO:0000313" key="2">
    <source>
        <dbReference type="EMBL" id="RFU24589.1"/>
    </source>
</evidence>
<dbReference type="Pfam" id="PF06985">
    <property type="entry name" value="HET"/>
    <property type="match status" value="1"/>
</dbReference>
<feature type="non-terminal residue" evidence="2">
    <location>
        <position position="1"/>
    </location>
</feature>
<dbReference type="STRING" id="5539.A0A3E2GTZ0"/>